<organism evidence="8 9">
    <name type="scientific">Lomentospora prolificans</name>
    <dbReference type="NCBI Taxonomy" id="41688"/>
    <lineage>
        <taxon>Eukaryota</taxon>
        <taxon>Fungi</taxon>
        <taxon>Dikarya</taxon>
        <taxon>Ascomycota</taxon>
        <taxon>Pezizomycotina</taxon>
        <taxon>Sordariomycetes</taxon>
        <taxon>Hypocreomycetidae</taxon>
        <taxon>Microascales</taxon>
        <taxon>Microascaceae</taxon>
        <taxon>Lomentospora</taxon>
    </lineage>
</organism>
<dbReference type="InterPro" id="IPR049326">
    <property type="entry name" value="Rhodopsin_dom_fungi"/>
</dbReference>
<feature type="transmembrane region" description="Helical" evidence="6">
    <location>
        <begin position="120"/>
        <end position="143"/>
    </location>
</feature>
<evidence type="ECO:0000259" key="7">
    <source>
        <dbReference type="Pfam" id="PF20684"/>
    </source>
</evidence>
<dbReference type="InterPro" id="IPR052337">
    <property type="entry name" value="SAT4-like"/>
</dbReference>
<comment type="similarity">
    <text evidence="5">Belongs to the SAT4 family.</text>
</comment>
<feature type="transmembrane region" description="Helical" evidence="6">
    <location>
        <begin position="163"/>
        <end position="186"/>
    </location>
</feature>
<dbReference type="AlphaFoldDB" id="A0A2N3N4U5"/>
<dbReference type="PANTHER" id="PTHR33048">
    <property type="entry name" value="PTH11-LIKE INTEGRAL MEMBRANE PROTEIN (AFU_ORTHOLOGUE AFUA_5G11245)"/>
    <property type="match status" value="1"/>
</dbReference>
<dbReference type="Proteomes" id="UP000233524">
    <property type="component" value="Unassembled WGS sequence"/>
</dbReference>
<dbReference type="InParanoid" id="A0A2N3N4U5"/>
<comment type="subcellular location">
    <subcellularLocation>
        <location evidence="1">Membrane</location>
        <topology evidence="1">Multi-pass membrane protein</topology>
    </subcellularLocation>
</comment>
<dbReference type="Pfam" id="PF20684">
    <property type="entry name" value="Fung_rhodopsin"/>
    <property type="match status" value="1"/>
</dbReference>
<evidence type="ECO:0000313" key="8">
    <source>
        <dbReference type="EMBL" id="PKS07448.1"/>
    </source>
</evidence>
<evidence type="ECO:0000256" key="3">
    <source>
        <dbReference type="ARBA" id="ARBA00022989"/>
    </source>
</evidence>
<keyword evidence="9" id="KW-1185">Reference proteome</keyword>
<evidence type="ECO:0000256" key="4">
    <source>
        <dbReference type="ARBA" id="ARBA00023136"/>
    </source>
</evidence>
<reference evidence="8 9" key="1">
    <citation type="journal article" date="2017" name="G3 (Bethesda)">
        <title>First Draft Genome Sequence of the Pathogenic Fungus Lomentospora prolificans (Formerly Scedosporium prolificans).</title>
        <authorList>
            <person name="Luo R."/>
            <person name="Zimin A."/>
            <person name="Workman R."/>
            <person name="Fan Y."/>
            <person name="Pertea G."/>
            <person name="Grossman N."/>
            <person name="Wear M.P."/>
            <person name="Jia B."/>
            <person name="Miller H."/>
            <person name="Casadevall A."/>
            <person name="Timp W."/>
            <person name="Zhang S.X."/>
            <person name="Salzberg S.L."/>
        </authorList>
    </citation>
    <scope>NUCLEOTIDE SEQUENCE [LARGE SCALE GENOMIC DNA]</scope>
    <source>
        <strain evidence="8 9">JHH-5317</strain>
    </source>
</reference>
<accession>A0A2N3N4U5</accession>
<evidence type="ECO:0000313" key="9">
    <source>
        <dbReference type="Proteomes" id="UP000233524"/>
    </source>
</evidence>
<sequence length="383" mass="41628">MAVPVPIQVRQIAFFPTIIPSNALQTQTATMPATTATTASVVESVLSTILPDTVSMATVPLDIATESDVPTTVSSSVPPGVDLGPLLNFTTWLMTGLAFAILMLRIYCKTSRKRRLWWDDYVLSLAWVCLAVAGTMTTVSVNFGYGRHLEAIPQEDLDRMPTIANAAGFTSVLAAMWSKTSFALTLARISEGWVLRIIWIIIVSINLIMGSSAVMVWIDMNNTLKINYFIFTTAYSGAMDIALSVLPWKIIWNLRMTKKEKIGVLVAMSMGVFAGATSLIKVTRVPSLNSPDPIDSVQLVIFGIAESATTIIAASIPVLRALIREGKPERHRAPPPIELDPINSKVHLGRSNSVATDYSLRDDVSQISHTAQHHPSVPASNLN</sequence>
<feature type="transmembrane region" description="Helical" evidence="6">
    <location>
        <begin position="262"/>
        <end position="280"/>
    </location>
</feature>
<evidence type="ECO:0000256" key="5">
    <source>
        <dbReference type="ARBA" id="ARBA00038359"/>
    </source>
</evidence>
<keyword evidence="3 6" id="KW-1133">Transmembrane helix</keyword>
<name>A0A2N3N4U5_9PEZI</name>
<evidence type="ECO:0000256" key="2">
    <source>
        <dbReference type="ARBA" id="ARBA00022692"/>
    </source>
</evidence>
<dbReference type="VEuPathDB" id="FungiDB:jhhlp_006052"/>
<proteinExistence type="inferred from homology"/>
<keyword evidence="4 6" id="KW-0472">Membrane</keyword>
<dbReference type="EMBL" id="NLAX01000701">
    <property type="protein sequence ID" value="PKS07448.1"/>
    <property type="molecule type" value="Genomic_DNA"/>
</dbReference>
<comment type="caution">
    <text evidence="8">The sequence shown here is derived from an EMBL/GenBank/DDBJ whole genome shotgun (WGS) entry which is preliminary data.</text>
</comment>
<keyword evidence="2 6" id="KW-0812">Transmembrane</keyword>
<feature type="transmembrane region" description="Helical" evidence="6">
    <location>
        <begin position="193"/>
        <end position="216"/>
    </location>
</feature>
<dbReference type="OrthoDB" id="5417887at2759"/>
<dbReference type="PANTHER" id="PTHR33048:SF42">
    <property type="entry name" value="INTEGRAL MEMBRANE PROTEIN"/>
    <property type="match status" value="1"/>
</dbReference>
<dbReference type="STRING" id="41688.A0A2N3N4U5"/>
<gene>
    <name evidence="8" type="ORF">jhhlp_006052</name>
</gene>
<protein>
    <recommendedName>
        <fullName evidence="7">Rhodopsin domain-containing protein</fullName>
    </recommendedName>
</protein>
<feature type="transmembrane region" description="Helical" evidence="6">
    <location>
        <begin position="228"/>
        <end position="250"/>
    </location>
</feature>
<feature type="transmembrane region" description="Helical" evidence="6">
    <location>
        <begin position="89"/>
        <end position="108"/>
    </location>
</feature>
<dbReference type="GO" id="GO:0016020">
    <property type="term" value="C:membrane"/>
    <property type="evidence" value="ECO:0007669"/>
    <property type="project" value="UniProtKB-SubCell"/>
</dbReference>
<evidence type="ECO:0000256" key="6">
    <source>
        <dbReference type="SAM" id="Phobius"/>
    </source>
</evidence>
<feature type="domain" description="Rhodopsin" evidence="7">
    <location>
        <begin position="104"/>
        <end position="324"/>
    </location>
</feature>
<evidence type="ECO:0000256" key="1">
    <source>
        <dbReference type="ARBA" id="ARBA00004141"/>
    </source>
</evidence>
<feature type="transmembrane region" description="Helical" evidence="6">
    <location>
        <begin position="300"/>
        <end position="323"/>
    </location>
</feature>